<gene>
    <name evidence="3" type="ORF">SAMN05421842_106146</name>
</gene>
<dbReference type="Pfam" id="PF00293">
    <property type="entry name" value="NUDIX"/>
    <property type="match status" value="1"/>
</dbReference>
<evidence type="ECO:0000259" key="2">
    <source>
        <dbReference type="PROSITE" id="PS51462"/>
    </source>
</evidence>
<dbReference type="PROSITE" id="PS51462">
    <property type="entry name" value="NUDIX"/>
    <property type="match status" value="1"/>
</dbReference>
<dbReference type="InterPro" id="IPR020084">
    <property type="entry name" value="NUDIX_hydrolase_CS"/>
</dbReference>
<keyword evidence="1" id="KW-0378">Hydrolase</keyword>
<dbReference type="RefSeq" id="WP_090089717.1">
    <property type="nucleotide sequence ID" value="NZ_FOMG01000006.1"/>
</dbReference>
<evidence type="ECO:0000313" key="3">
    <source>
        <dbReference type="EMBL" id="SFC64027.1"/>
    </source>
</evidence>
<keyword evidence="4" id="KW-1185">Reference proteome</keyword>
<keyword evidence="3" id="KW-0413">Isomerase</keyword>
<evidence type="ECO:0000256" key="1">
    <source>
        <dbReference type="ARBA" id="ARBA00022801"/>
    </source>
</evidence>
<dbReference type="AlphaFoldDB" id="A0A1I1KT94"/>
<organism evidence="3 4">
    <name type="scientific">Clostridium uliginosum</name>
    <dbReference type="NCBI Taxonomy" id="119641"/>
    <lineage>
        <taxon>Bacteria</taxon>
        <taxon>Bacillati</taxon>
        <taxon>Bacillota</taxon>
        <taxon>Clostridia</taxon>
        <taxon>Eubacteriales</taxon>
        <taxon>Clostridiaceae</taxon>
        <taxon>Clostridium</taxon>
    </lineage>
</organism>
<dbReference type="OrthoDB" id="9786032at2"/>
<accession>A0A1I1KT94</accession>
<dbReference type="GO" id="GO:0005737">
    <property type="term" value="C:cytoplasm"/>
    <property type="evidence" value="ECO:0007669"/>
    <property type="project" value="TreeGrafter"/>
</dbReference>
<dbReference type="EMBL" id="FOMG01000006">
    <property type="protein sequence ID" value="SFC64027.1"/>
    <property type="molecule type" value="Genomic_DNA"/>
</dbReference>
<feature type="domain" description="Nudix hydrolase" evidence="2">
    <location>
        <begin position="28"/>
        <end position="156"/>
    </location>
</feature>
<dbReference type="Gene3D" id="3.90.79.10">
    <property type="entry name" value="Nucleoside Triphosphate Pyrophosphohydrolase"/>
    <property type="match status" value="1"/>
</dbReference>
<dbReference type="InterPro" id="IPR000086">
    <property type="entry name" value="NUDIX_hydrolase_dom"/>
</dbReference>
<name>A0A1I1KT94_9CLOT</name>
<dbReference type="GO" id="GO:0004452">
    <property type="term" value="F:isopentenyl-diphosphate delta-isomerase activity"/>
    <property type="evidence" value="ECO:0007669"/>
    <property type="project" value="TreeGrafter"/>
</dbReference>
<dbReference type="PROSITE" id="PS00893">
    <property type="entry name" value="NUDIX_BOX"/>
    <property type="match status" value="1"/>
</dbReference>
<dbReference type="GO" id="GO:0016787">
    <property type="term" value="F:hydrolase activity"/>
    <property type="evidence" value="ECO:0007669"/>
    <property type="project" value="UniProtKB-KW"/>
</dbReference>
<reference evidence="3 4" key="1">
    <citation type="submission" date="2016-10" db="EMBL/GenBank/DDBJ databases">
        <authorList>
            <person name="de Groot N.N."/>
        </authorList>
    </citation>
    <scope>NUCLEOTIDE SEQUENCE [LARGE SCALE GENOMIC DNA]</scope>
    <source>
        <strain evidence="3 4">DSM 12992</strain>
    </source>
</reference>
<dbReference type="PANTHER" id="PTHR10885">
    <property type="entry name" value="ISOPENTENYL-DIPHOSPHATE DELTA-ISOMERASE"/>
    <property type="match status" value="1"/>
</dbReference>
<evidence type="ECO:0000313" key="4">
    <source>
        <dbReference type="Proteomes" id="UP000199263"/>
    </source>
</evidence>
<dbReference type="STRING" id="119641.SAMN05421842_106146"/>
<sequence>MELWDIYNSNGIKTGNVMKRGDIIKEGDYHLAAEVWIINNKSQILIQKRSENRKVLPGIWGMTTGCIVSREDSLNGCIREAHEEIGIVLLKDNLKKLKRVFRKDTIWDVYVIKQEYDLSKAKLQKEEVSDLKWVTVTQLKEMLSNSEAFEYPEIYEILSLIQNTYLLQYN</sequence>
<dbReference type="GO" id="GO:0009240">
    <property type="term" value="P:isopentenyl diphosphate biosynthetic process"/>
    <property type="evidence" value="ECO:0007669"/>
    <property type="project" value="TreeGrafter"/>
</dbReference>
<dbReference type="InterPro" id="IPR015797">
    <property type="entry name" value="NUDIX_hydrolase-like_dom_sf"/>
</dbReference>
<dbReference type="SUPFAM" id="SSF55811">
    <property type="entry name" value="Nudix"/>
    <property type="match status" value="1"/>
</dbReference>
<proteinExistence type="predicted"/>
<dbReference type="PANTHER" id="PTHR10885:SF20">
    <property type="entry name" value="NUDIX HYDROLASE DOMAIN-CONTAINING PROTEIN"/>
    <property type="match status" value="1"/>
</dbReference>
<protein>
    <submittedName>
        <fullName evidence="3">Isopentenyldiphosphate isomerase</fullName>
    </submittedName>
</protein>
<dbReference type="Proteomes" id="UP000199263">
    <property type="component" value="Unassembled WGS sequence"/>
</dbReference>
<dbReference type="CDD" id="cd04693">
    <property type="entry name" value="NUDIX_Hydrolase"/>
    <property type="match status" value="1"/>
</dbReference>